<keyword evidence="3 5" id="KW-0472">Membrane</keyword>
<dbReference type="GO" id="GO:0022857">
    <property type="term" value="F:transmembrane transporter activity"/>
    <property type="evidence" value="ECO:0007669"/>
    <property type="project" value="InterPro"/>
</dbReference>
<keyword evidence="2 5" id="KW-1133">Transmembrane helix</keyword>
<feature type="domain" description="Major facilitator superfamily (MFS) profile" evidence="6">
    <location>
        <begin position="3"/>
        <end position="386"/>
    </location>
</feature>
<dbReference type="PANTHER" id="PTHR11360">
    <property type="entry name" value="MONOCARBOXYLATE TRANSPORTER"/>
    <property type="match status" value="1"/>
</dbReference>
<feature type="transmembrane region" description="Helical" evidence="5">
    <location>
        <begin position="246"/>
        <end position="264"/>
    </location>
</feature>
<name>A0A2X0VL18_9GAMM</name>
<dbReference type="PROSITE" id="PS50850">
    <property type="entry name" value="MFS"/>
    <property type="match status" value="1"/>
</dbReference>
<evidence type="ECO:0000256" key="5">
    <source>
        <dbReference type="SAM" id="Phobius"/>
    </source>
</evidence>
<feature type="transmembrane region" description="Helical" evidence="5">
    <location>
        <begin position="94"/>
        <end position="116"/>
    </location>
</feature>
<feature type="region of interest" description="Disordered" evidence="4">
    <location>
        <begin position="427"/>
        <end position="499"/>
    </location>
</feature>
<keyword evidence="8" id="KW-1185">Reference proteome</keyword>
<dbReference type="InterPro" id="IPR011701">
    <property type="entry name" value="MFS"/>
</dbReference>
<feature type="transmembrane region" description="Helical" evidence="5">
    <location>
        <begin position="362"/>
        <end position="383"/>
    </location>
</feature>
<keyword evidence="1 5" id="KW-0812">Transmembrane</keyword>
<dbReference type="PANTHER" id="PTHR11360:SF317">
    <property type="entry name" value="MAJOR FACILITATOR SUPERFAMILY (MFS) PROFILE DOMAIN-CONTAINING PROTEIN-RELATED"/>
    <property type="match status" value="1"/>
</dbReference>
<evidence type="ECO:0000256" key="2">
    <source>
        <dbReference type="ARBA" id="ARBA00022989"/>
    </source>
</evidence>
<feature type="transmembrane region" description="Helical" evidence="5">
    <location>
        <begin position="335"/>
        <end position="356"/>
    </location>
</feature>
<dbReference type="SUPFAM" id="SSF103473">
    <property type="entry name" value="MFS general substrate transporter"/>
    <property type="match status" value="1"/>
</dbReference>
<protein>
    <submittedName>
        <fullName evidence="7">Inner membrane protein yhjX</fullName>
    </submittedName>
</protein>
<evidence type="ECO:0000259" key="6">
    <source>
        <dbReference type="PROSITE" id="PS50850"/>
    </source>
</evidence>
<evidence type="ECO:0000256" key="1">
    <source>
        <dbReference type="ARBA" id="ARBA00022692"/>
    </source>
</evidence>
<feature type="transmembrane region" description="Helical" evidence="5">
    <location>
        <begin position="69"/>
        <end position="88"/>
    </location>
</feature>
<organism evidence="7 8">
    <name type="scientific">Anaerobiospirillum thomasii</name>
    <dbReference type="NCBI Taxonomy" id="179995"/>
    <lineage>
        <taxon>Bacteria</taxon>
        <taxon>Pseudomonadati</taxon>
        <taxon>Pseudomonadota</taxon>
        <taxon>Gammaproteobacteria</taxon>
        <taxon>Aeromonadales</taxon>
        <taxon>Succinivibrionaceae</taxon>
        <taxon>Anaerobiospirillum</taxon>
    </lineage>
</organism>
<dbReference type="Proteomes" id="UP000250086">
    <property type="component" value="Unassembled WGS sequence"/>
</dbReference>
<evidence type="ECO:0000256" key="3">
    <source>
        <dbReference type="ARBA" id="ARBA00023136"/>
    </source>
</evidence>
<evidence type="ECO:0000256" key="4">
    <source>
        <dbReference type="SAM" id="MobiDB-lite"/>
    </source>
</evidence>
<gene>
    <name evidence="7" type="primary">yhjX</name>
    <name evidence="7" type="ORF">NCTC13093_01563</name>
</gene>
<feature type="compositionally biased region" description="Basic and acidic residues" evidence="4">
    <location>
        <begin position="438"/>
        <end position="499"/>
    </location>
</feature>
<feature type="transmembrane region" description="Helical" evidence="5">
    <location>
        <begin position="160"/>
        <end position="181"/>
    </location>
</feature>
<reference evidence="7 8" key="1">
    <citation type="submission" date="2018-06" db="EMBL/GenBank/DDBJ databases">
        <authorList>
            <consortium name="Pathogen Informatics"/>
            <person name="Doyle S."/>
        </authorList>
    </citation>
    <scope>NUCLEOTIDE SEQUENCE [LARGE SCALE GENOMIC DNA]</scope>
    <source>
        <strain evidence="7 8">NCTC13093</strain>
    </source>
</reference>
<accession>A0A2X0VL18</accession>
<feature type="transmembrane region" description="Helical" evidence="5">
    <location>
        <begin position="300"/>
        <end position="323"/>
    </location>
</feature>
<feature type="transmembrane region" description="Helical" evidence="5">
    <location>
        <begin position="39"/>
        <end position="57"/>
    </location>
</feature>
<dbReference type="RefSeq" id="WP_258400066.1">
    <property type="nucleotide sequence ID" value="NZ_UAPV01000001.1"/>
</dbReference>
<evidence type="ECO:0000313" key="7">
    <source>
        <dbReference type="EMBL" id="SPT70158.1"/>
    </source>
</evidence>
<dbReference type="CDD" id="cd17353">
    <property type="entry name" value="MFS_OFA_like"/>
    <property type="match status" value="1"/>
</dbReference>
<dbReference type="AlphaFoldDB" id="A0A2X0VL18"/>
<feature type="transmembrane region" description="Helical" evidence="5">
    <location>
        <begin position="128"/>
        <end position="148"/>
    </location>
</feature>
<proteinExistence type="predicted"/>
<dbReference type="InterPro" id="IPR050327">
    <property type="entry name" value="Proton-linked_MCT"/>
</dbReference>
<dbReference type="InterPro" id="IPR036259">
    <property type="entry name" value="MFS_trans_sf"/>
</dbReference>
<dbReference type="Pfam" id="PF07690">
    <property type="entry name" value="MFS_1"/>
    <property type="match status" value="1"/>
</dbReference>
<dbReference type="InterPro" id="IPR020846">
    <property type="entry name" value="MFS_dom"/>
</dbReference>
<dbReference type="EMBL" id="UAPV01000001">
    <property type="protein sequence ID" value="SPT70158.1"/>
    <property type="molecule type" value="Genomic_DNA"/>
</dbReference>
<sequence length="499" mass="53254">MSQKYKTLIGSLLALLALGSVYAWSLFNRPLADKFDTDLGNVAFTFGVMSLALAIGGSISGQLKLKIGITNVVILSACLVGAGCGLAAFAPNTIILYLTAGLLLGLGDGMGYMLVLTNCVRFFPHNKGLVSALSIGAYGGGSLIFKMLDSFMMSSYGIETALLVWGIVASTVTAFGAMLIYDSIHSIKDNKKVVHLRDFDLKQSIKTKEYWILSAMFFIDCMCGLYVIGVVSDIGTNFVNLSFDDAAAAVSVVALSNILGRLIMGMLSDKLPRIRLITFDQVLSLIAMLILLLLPVDKTVFYICVALIAFSFGGTLTIYPSIVSDFFGLKNFAKNYGLLYLGFGIGSLSGSIIAIALGSFTITFVIIAVLLVIAIVLSLMVVLPADLQKGHKKLVSENKLNNASAVVKDTVIIGDDKKDDLSNDAAADANVTDDNSSLDDKVASDNKDESSDLKESADTEDKAQELKTDAKDSTKDTDAPRSKLSDKDANEKSISDSSR</sequence>
<feature type="transmembrane region" description="Helical" evidence="5">
    <location>
        <begin position="276"/>
        <end position="294"/>
    </location>
</feature>
<dbReference type="Gene3D" id="1.20.1250.20">
    <property type="entry name" value="MFS general substrate transporter like domains"/>
    <property type="match status" value="2"/>
</dbReference>
<evidence type="ECO:0000313" key="8">
    <source>
        <dbReference type="Proteomes" id="UP000250086"/>
    </source>
</evidence>
<feature type="transmembrane region" description="Helical" evidence="5">
    <location>
        <begin position="210"/>
        <end position="231"/>
    </location>
</feature>